<evidence type="ECO:0000313" key="9">
    <source>
        <dbReference type="EMBL" id="QDO91678.1"/>
    </source>
</evidence>
<evidence type="ECO:0000256" key="2">
    <source>
        <dbReference type="ARBA" id="ARBA00022630"/>
    </source>
</evidence>
<dbReference type="NCBIfam" id="TIGR01813">
    <property type="entry name" value="flavo_cyto_c"/>
    <property type="match status" value="1"/>
</dbReference>
<evidence type="ECO:0000256" key="6">
    <source>
        <dbReference type="SAM" id="MobiDB-lite"/>
    </source>
</evidence>
<dbReference type="Gene3D" id="3.90.700.10">
    <property type="entry name" value="Succinate dehydrogenase/fumarate reductase flavoprotein, catalytic domain"/>
    <property type="match status" value="1"/>
</dbReference>
<dbReference type="InterPro" id="IPR050315">
    <property type="entry name" value="FAD-oxidoreductase_2"/>
</dbReference>
<evidence type="ECO:0000313" key="8">
    <source>
        <dbReference type="EMBL" id="OOL81118.1"/>
    </source>
</evidence>
<dbReference type="GO" id="GO:0010181">
    <property type="term" value="F:FMN binding"/>
    <property type="evidence" value="ECO:0007669"/>
    <property type="project" value="InterPro"/>
</dbReference>
<evidence type="ECO:0000256" key="1">
    <source>
        <dbReference type="ARBA" id="ARBA00001974"/>
    </source>
</evidence>
<comment type="cofactor">
    <cofactor evidence="1">
        <name>FAD</name>
        <dbReference type="ChEBI" id="CHEBI:57692"/>
    </cofactor>
</comment>
<dbReference type="Gene3D" id="3.50.50.60">
    <property type="entry name" value="FAD/NAD(P)-binding domain"/>
    <property type="match status" value="1"/>
</dbReference>
<dbReference type="EMBL" id="CP041626">
    <property type="protein sequence ID" value="QDO91678.1"/>
    <property type="molecule type" value="Genomic_DNA"/>
</dbReference>
<name>A0A1S8KN08_9LACT</name>
<gene>
    <name evidence="8" type="ORF">BWX42_04570</name>
    <name evidence="9" type="ORF">FNV33_06295</name>
</gene>
<evidence type="ECO:0000256" key="3">
    <source>
        <dbReference type="ARBA" id="ARBA00022827"/>
    </source>
</evidence>
<evidence type="ECO:0000313" key="10">
    <source>
        <dbReference type="Proteomes" id="UP000190409"/>
    </source>
</evidence>
<dbReference type="Proteomes" id="UP000190409">
    <property type="component" value="Unassembled WGS sequence"/>
</dbReference>
<dbReference type="SUPFAM" id="SSF51905">
    <property type="entry name" value="FAD/NAD(P)-binding domain"/>
    <property type="match status" value="1"/>
</dbReference>
<dbReference type="InterPro" id="IPR027477">
    <property type="entry name" value="Succ_DH/fumarate_Rdtase_cat_sf"/>
</dbReference>
<feature type="region of interest" description="Disordered" evidence="6">
    <location>
        <begin position="24"/>
        <end position="57"/>
    </location>
</feature>
<dbReference type="EMBL" id="MUYF01000003">
    <property type="protein sequence ID" value="OOL81118.1"/>
    <property type="molecule type" value="Genomic_DNA"/>
</dbReference>
<accession>A0A1S8KN08</accession>
<keyword evidence="3 5" id="KW-0274">FAD</keyword>
<proteinExistence type="inferred from homology"/>
<dbReference type="KEGG" id="dpm:FNV33_06295"/>
<dbReference type="SUPFAM" id="SSF56425">
    <property type="entry name" value="Succinate dehydrogenase/fumarate reductase flavoprotein, catalytic domain"/>
    <property type="match status" value="1"/>
</dbReference>
<dbReference type="InterPro" id="IPR036188">
    <property type="entry name" value="FAD/NAD-bd_sf"/>
</dbReference>
<dbReference type="InterPro" id="IPR010960">
    <property type="entry name" value="Flavocytochrome_c"/>
</dbReference>
<dbReference type="PANTHER" id="PTHR43400:SF7">
    <property type="entry name" value="FAD-DEPENDENT OXIDOREDUCTASE 2 FAD BINDING DOMAIN-CONTAINING PROTEIN"/>
    <property type="match status" value="1"/>
</dbReference>
<reference evidence="9 11" key="2">
    <citation type="submission" date="2019-07" db="EMBL/GenBank/DDBJ databases">
        <title>Genome assembly of a nasal isolate of Dolosigranulum pigrum from a chronic sinusitis patient.</title>
        <authorList>
            <person name="Baig S."/>
            <person name="Overballe-Petersen S."/>
            <person name="Kaspar U."/>
            <person name="Rendboe A."/>
            <person name="de Man T."/>
            <person name="Liu C."/>
            <person name="Price L.B."/>
            <person name="Stegger M."/>
            <person name="Becker K."/>
            <person name="Skytt Andersen P."/>
        </authorList>
    </citation>
    <scope>NUCLEOTIDE SEQUENCE [LARGE SCALE GENOMIC DNA]</scope>
    <source>
        <strain evidence="9 11">83VPs-KB5</strain>
    </source>
</reference>
<dbReference type="GO" id="GO:0033765">
    <property type="term" value="F:steroid dehydrogenase activity, acting on the CH-CH group of donors"/>
    <property type="evidence" value="ECO:0007669"/>
    <property type="project" value="UniProtKB-ARBA"/>
</dbReference>
<keyword evidence="4 5" id="KW-0560">Oxidoreductase</keyword>
<protein>
    <submittedName>
        <fullName evidence="8">Flavocytochrome c</fullName>
    </submittedName>
</protein>
<reference evidence="8 10" key="1">
    <citation type="submission" date="2017-01" db="EMBL/GenBank/DDBJ databases">
        <title>Complete Genome Sequence of Dolosigranulum pigrum isolated from a Patient with interstitial lung disease.</title>
        <authorList>
            <person name="Mukhopadhyay R."/>
            <person name="Joaquin J."/>
            <person name="Hogue R."/>
            <person name="Fitzgerald S."/>
            <person name="Jospin G."/>
            <person name="Eisen J.A."/>
            <person name="Chaturvedi V."/>
        </authorList>
    </citation>
    <scope>NUCLEOTIDE SEQUENCE [LARGE SCALE GENOMIC DNA]</scope>
    <source>
        <strain evidence="8 10">15S00348</strain>
    </source>
</reference>
<dbReference type="FunFam" id="3.90.700.10:FF:000007">
    <property type="entry name" value="NADH-dependent fumarate reductase"/>
    <property type="match status" value="1"/>
</dbReference>
<dbReference type="RefSeq" id="WP_077862603.1">
    <property type="nucleotide sequence ID" value="NZ_CP040410.1"/>
</dbReference>
<organism evidence="8 10">
    <name type="scientific">Dolosigranulum pigrum</name>
    <dbReference type="NCBI Taxonomy" id="29394"/>
    <lineage>
        <taxon>Bacteria</taxon>
        <taxon>Bacillati</taxon>
        <taxon>Bacillota</taxon>
        <taxon>Bacilli</taxon>
        <taxon>Lactobacillales</taxon>
        <taxon>Carnobacteriaceae</taxon>
        <taxon>Dolosigranulum</taxon>
    </lineage>
</organism>
<dbReference type="PROSITE" id="PS51257">
    <property type="entry name" value="PROKAR_LIPOPROTEIN"/>
    <property type="match status" value="1"/>
</dbReference>
<evidence type="ECO:0000256" key="5">
    <source>
        <dbReference type="RuleBase" id="RU366062"/>
    </source>
</evidence>
<keyword evidence="2 5" id="KW-0285">Flavoprotein</keyword>
<dbReference type="Proteomes" id="UP000315953">
    <property type="component" value="Chromosome"/>
</dbReference>
<dbReference type="PRINTS" id="PR00368">
    <property type="entry name" value="FADPNR"/>
</dbReference>
<evidence type="ECO:0000313" key="11">
    <source>
        <dbReference type="Proteomes" id="UP000315953"/>
    </source>
</evidence>
<sequence>MKKSIITTLASVTLLLGACSGEVDQTKEETELIPEESQDETAAETPETDSNSGASEEMYATDPDEVQDSYDVVVVGSGGAGLAAAISAHDAGASVAVFEKMPVAGGNTNGASAGMNASETIFQEAEGIEDSKEKFFEETLEGGKGTNDQELLRYLTDNAADAIEWLDSLGITLNNLTTTGGMSVPRAHRPEDGSPVGEYLVDGLIENLSERDIPLFLNSEVNGLMQEDGVVTGIDVAVGQTNQMSIQAKSTIITTGGFGASPDMLQEFEPDAADSVTTNHEGATGDGIKMAQEVGADVVDMEHVQVHPTVDQTEGFLITEAVRGEGAILVNQKGERFFNELDTRDAVSEAIQSLDEGYSYLIVDQALRERVPAIDFYESQGLVQKGETLAKLAEEIDVDAETLEATVTAWNENVQAGEDPDFGRETGMEHQLSEAPYYAIKIAPGVHHTMGGLRINTETAVLDEAGEAIPGLYAAGEVTGGIHGQNRIGGNAVADIIVFGRHAGEEAAK</sequence>
<feature type="domain" description="FAD-dependent oxidoreductase 2 FAD-binding" evidence="7">
    <location>
        <begin position="71"/>
        <end position="493"/>
    </location>
</feature>
<dbReference type="NCBIfam" id="NF005064">
    <property type="entry name" value="PRK06481.1"/>
    <property type="match status" value="1"/>
</dbReference>
<dbReference type="InterPro" id="IPR003953">
    <property type="entry name" value="FAD-dep_OxRdtase_2_FAD-bd"/>
</dbReference>
<comment type="similarity">
    <text evidence="5">Belongs to the FAD-dependent oxidoreductase 2 family. FRD/SDH subfamily.</text>
</comment>
<evidence type="ECO:0000256" key="4">
    <source>
        <dbReference type="ARBA" id="ARBA00023002"/>
    </source>
</evidence>
<dbReference type="Pfam" id="PF00890">
    <property type="entry name" value="FAD_binding_2"/>
    <property type="match status" value="1"/>
</dbReference>
<feature type="compositionally biased region" description="Acidic residues" evidence="6">
    <location>
        <begin position="31"/>
        <end position="42"/>
    </location>
</feature>
<dbReference type="PANTHER" id="PTHR43400">
    <property type="entry name" value="FUMARATE REDUCTASE"/>
    <property type="match status" value="1"/>
</dbReference>
<dbReference type="AlphaFoldDB" id="A0A1S8KN08"/>
<evidence type="ECO:0000259" key="7">
    <source>
        <dbReference type="Pfam" id="PF00890"/>
    </source>
</evidence>